<evidence type="ECO:0000313" key="9">
    <source>
        <dbReference type="EMBL" id="KAF4627953.1"/>
    </source>
</evidence>
<keyword evidence="3" id="KW-0285">Flavoprotein</keyword>
<feature type="chain" id="PRO_5034053544" description="FAD-binding PCMH-type domain-containing protein" evidence="7">
    <location>
        <begin position="18"/>
        <end position="1240"/>
    </location>
</feature>
<accession>A0A8H4REA4</accession>
<dbReference type="Pfam" id="PF08031">
    <property type="entry name" value="BBE"/>
    <property type="match status" value="1"/>
</dbReference>
<gene>
    <name evidence="9" type="ORF">G7Y89_g10198</name>
</gene>
<feature type="signal peptide" evidence="7">
    <location>
        <begin position="1"/>
        <end position="17"/>
    </location>
</feature>
<keyword evidence="7" id="KW-0732">Signal</keyword>
<dbReference type="InterPro" id="IPR050416">
    <property type="entry name" value="FAD-linked_Oxidoreductase"/>
</dbReference>
<dbReference type="InterPro" id="IPR006094">
    <property type="entry name" value="Oxid_FAD_bind_N"/>
</dbReference>
<dbReference type="PROSITE" id="PS51387">
    <property type="entry name" value="FAD_PCMH"/>
    <property type="match status" value="1"/>
</dbReference>
<evidence type="ECO:0000256" key="7">
    <source>
        <dbReference type="SAM" id="SignalP"/>
    </source>
</evidence>
<evidence type="ECO:0000256" key="6">
    <source>
        <dbReference type="SAM" id="MobiDB-lite"/>
    </source>
</evidence>
<keyword evidence="5" id="KW-0560">Oxidoreductase</keyword>
<evidence type="ECO:0000259" key="8">
    <source>
        <dbReference type="PROSITE" id="PS51387"/>
    </source>
</evidence>
<comment type="caution">
    <text evidence="9">The sequence shown here is derived from an EMBL/GenBank/DDBJ whole genome shotgun (WGS) entry which is preliminary data.</text>
</comment>
<feature type="domain" description="FAD-binding PCMH-type" evidence="8">
    <location>
        <begin position="114"/>
        <end position="296"/>
    </location>
</feature>
<dbReference type="InterPro" id="IPR012951">
    <property type="entry name" value="BBE"/>
</dbReference>
<dbReference type="InterPro" id="IPR045518">
    <property type="entry name" value="2EXR"/>
</dbReference>
<feature type="region of interest" description="Disordered" evidence="6">
    <location>
        <begin position="762"/>
        <end position="782"/>
    </location>
</feature>
<dbReference type="Pfam" id="PF01565">
    <property type="entry name" value="FAD_binding_4"/>
    <property type="match status" value="1"/>
</dbReference>
<dbReference type="PANTHER" id="PTHR42973">
    <property type="entry name" value="BINDING OXIDOREDUCTASE, PUTATIVE (AFU_ORTHOLOGUE AFUA_1G17690)-RELATED"/>
    <property type="match status" value="1"/>
</dbReference>
<dbReference type="InterPro" id="IPR016166">
    <property type="entry name" value="FAD-bd_PCMH"/>
</dbReference>
<dbReference type="Proteomes" id="UP000566819">
    <property type="component" value="Unassembled WGS sequence"/>
</dbReference>
<name>A0A8H4REA4_9HELO</name>
<dbReference type="PANTHER" id="PTHR42973:SF39">
    <property type="entry name" value="FAD-BINDING PCMH-TYPE DOMAIN-CONTAINING PROTEIN"/>
    <property type="match status" value="1"/>
</dbReference>
<dbReference type="Gene3D" id="3.40.462.20">
    <property type="match status" value="1"/>
</dbReference>
<evidence type="ECO:0000256" key="4">
    <source>
        <dbReference type="ARBA" id="ARBA00022827"/>
    </source>
</evidence>
<evidence type="ECO:0000256" key="5">
    <source>
        <dbReference type="ARBA" id="ARBA00023002"/>
    </source>
</evidence>
<keyword evidence="4" id="KW-0274">FAD</keyword>
<keyword evidence="10" id="KW-1185">Reference proteome</keyword>
<dbReference type="GO" id="GO:0071949">
    <property type="term" value="F:FAD binding"/>
    <property type="evidence" value="ECO:0007669"/>
    <property type="project" value="InterPro"/>
</dbReference>
<dbReference type="Gene3D" id="3.30.465.10">
    <property type="match status" value="1"/>
</dbReference>
<evidence type="ECO:0000313" key="10">
    <source>
        <dbReference type="Proteomes" id="UP000566819"/>
    </source>
</evidence>
<dbReference type="OrthoDB" id="9983560at2759"/>
<dbReference type="InterPro" id="IPR016169">
    <property type="entry name" value="FAD-bd_PCMH_sub2"/>
</dbReference>
<sequence>MGYFILFPLIAAATTLASQCKVTTSDASWPSEADWSTLNSSISGTLIRTVPVASSCWPGNPFGSKIDCATVESNWTSAHFHGLQPESVDFPVFTNNSCIPPGSTGYSEAQGCTLGGLPQYIVNATSAEQVALALKWAADRQIRIIVKGTGHDLCGRSSGANSLSIWTHNLRVIEFHDSWSPENYTEDPGWSAVTVGAGWTWGEIYEQASNNGKAVVGGGTGTVGIGGHTGAGGHGPLSSIKGLASDQILQATIATTEGKVYVANDKQCADIFWAVRGGGPGVYGIITEYVIRTYSTPTTVLGAIQIQAALNTTEAIEAAWNAITLISSSLPNWMDQGLSGTTFVATGSLVAEFVPGAPIPAIGPVAIASLNGFNNTAAAMNATVLPTLNQIQETYGANLSVTYIPPVEFPSLFAWFNTSQTAMPVAYYGIQSSRLLTKQTLQSPLSALSQKIKDLMTPQQEDFGSVLVLTMTAGKGVADVPPSRRGAVLPAWRSSYVHAIASTAFIDDKLPPAQAFEEAGAWLNENTELKWDTLQPNAGAYFHESNQFTPVWKTRFWGENYDRLKEIKLKYDPSESLFVAQAKIIFATCVSLSGQNKALCTFEQPSTNLFRTPTRDCSNTSSINHFDTMSAPNTNRDLLRRARERRGIERDYLMRHRVQRRGTSNRQGPDWAVLMNEVKANRDTFEAYETAKKEWEARLEKARERNPFAFTAIRYTKDEVHRILNTMLGHSPITSSPEQSTTASVLNNASSLSTAHMDTIASQHPLNNTPQSPTAGKADSEDQKPLFPKFMDLPLEIQRMIWIAMFPAPRRVRIYGILYKYEAPPDEVHPTLPITLHICHESRVITLEHYIFPYLQPLPTPPAPTIEVPVDIKAQSPNSESWPEFPLTTCFAPGRDTLQFNVRSLNSSVVWQWISHLNSLHPKMMAKVVGIEVLGLYRRYTFNTMDHTSTAKKSVGFVAVIQGGKESKTASVLELFSQMKRVKLMAGPRTYFVKREVLLGEREILDSGDWTPKWQKAPFSRDGSSAELISGHEDRKRDAVAEVEKWYSLTNLERAANGQVKINVPNVEIEEEEELSLLKDYSRLFVDLTWGSVKQEWNRRVQEARERNLFAFTVMPNIEEETSVSSQNGYDVIIWSFGKYNSSTSALYMSTGLSPILRDLSPKAAPFIPETNQSHIPFIAKASPSKSKDKTNLLDLPLELRQLIWVAMFPLPRRVRLYGVLMKFEIPYSSKRSLISSSSA</sequence>
<organism evidence="9 10">
    <name type="scientific">Cudoniella acicularis</name>
    <dbReference type="NCBI Taxonomy" id="354080"/>
    <lineage>
        <taxon>Eukaryota</taxon>
        <taxon>Fungi</taxon>
        <taxon>Dikarya</taxon>
        <taxon>Ascomycota</taxon>
        <taxon>Pezizomycotina</taxon>
        <taxon>Leotiomycetes</taxon>
        <taxon>Helotiales</taxon>
        <taxon>Tricladiaceae</taxon>
        <taxon>Cudoniella</taxon>
    </lineage>
</organism>
<proteinExistence type="inferred from homology"/>
<dbReference type="EMBL" id="JAAMPI010000884">
    <property type="protein sequence ID" value="KAF4627953.1"/>
    <property type="molecule type" value="Genomic_DNA"/>
</dbReference>
<protein>
    <recommendedName>
        <fullName evidence="8">FAD-binding PCMH-type domain-containing protein</fullName>
    </recommendedName>
</protein>
<evidence type="ECO:0000256" key="1">
    <source>
        <dbReference type="ARBA" id="ARBA00001974"/>
    </source>
</evidence>
<evidence type="ECO:0000256" key="2">
    <source>
        <dbReference type="ARBA" id="ARBA00005466"/>
    </source>
</evidence>
<comment type="similarity">
    <text evidence="2">Belongs to the oxygen-dependent FAD-linked oxidoreductase family.</text>
</comment>
<dbReference type="InterPro" id="IPR036318">
    <property type="entry name" value="FAD-bd_PCMH-like_sf"/>
</dbReference>
<comment type="cofactor">
    <cofactor evidence="1">
        <name>FAD</name>
        <dbReference type="ChEBI" id="CHEBI:57692"/>
    </cofactor>
</comment>
<feature type="compositionally biased region" description="Polar residues" evidence="6">
    <location>
        <begin position="762"/>
        <end position="774"/>
    </location>
</feature>
<dbReference type="SUPFAM" id="SSF56176">
    <property type="entry name" value="FAD-binding/transporter-associated domain-like"/>
    <property type="match status" value="1"/>
</dbReference>
<dbReference type="AlphaFoldDB" id="A0A8H4REA4"/>
<evidence type="ECO:0000256" key="3">
    <source>
        <dbReference type="ARBA" id="ARBA00022630"/>
    </source>
</evidence>
<reference evidence="9 10" key="1">
    <citation type="submission" date="2020-03" db="EMBL/GenBank/DDBJ databases">
        <title>Draft Genome Sequence of Cudoniella acicularis.</title>
        <authorList>
            <person name="Buettner E."/>
            <person name="Kellner H."/>
        </authorList>
    </citation>
    <scope>NUCLEOTIDE SEQUENCE [LARGE SCALE GENOMIC DNA]</scope>
    <source>
        <strain evidence="9 10">DSM 108380</strain>
    </source>
</reference>
<dbReference type="Pfam" id="PF20150">
    <property type="entry name" value="2EXR"/>
    <property type="match status" value="1"/>
</dbReference>
<dbReference type="GO" id="GO:0016491">
    <property type="term" value="F:oxidoreductase activity"/>
    <property type="evidence" value="ECO:0007669"/>
    <property type="project" value="UniProtKB-KW"/>
</dbReference>